<dbReference type="EMBL" id="JADIVZ010000003">
    <property type="protein sequence ID" value="MBF4161949.1"/>
    <property type="molecule type" value="Genomic_DNA"/>
</dbReference>
<evidence type="ECO:0000313" key="3">
    <source>
        <dbReference type="Proteomes" id="UP000656804"/>
    </source>
</evidence>
<organism evidence="2 3">
    <name type="scientific">Nocardioides acrostichi</name>
    <dbReference type="NCBI Taxonomy" id="2784339"/>
    <lineage>
        <taxon>Bacteria</taxon>
        <taxon>Bacillati</taxon>
        <taxon>Actinomycetota</taxon>
        <taxon>Actinomycetes</taxon>
        <taxon>Propionibacteriales</taxon>
        <taxon>Nocardioidaceae</taxon>
        <taxon>Nocardioides</taxon>
    </lineage>
</organism>
<keyword evidence="3" id="KW-1185">Reference proteome</keyword>
<reference evidence="2" key="1">
    <citation type="submission" date="2020-11" db="EMBL/GenBank/DDBJ databases">
        <title>Nocardioides sp. CBS4Y-1, whole genome shotgun sequence.</title>
        <authorList>
            <person name="Tuo L."/>
        </authorList>
    </citation>
    <scope>NUCLEOTIDE SEQUENCE</scope>
    <source>
        <strain evidence="2">CBS4Y-1</strain>
    </source>
</reference>
<name>A0A930YCZ7_9ACTN</name>
<proteinExistence type="predicted"/>
<comment type="caution">
    <text evidence="2">The sequence shown here is derived from an EMBL/GenBank/DDBJ whole genome shotgun (WGS) entry which is preliminary data.</text>
</comment>
<feature type="compositionally biased region" description="Low complexity" evidence="1">
    <location>
        <begin position="27"/>
        <end position="37"/>
    </location>
</feature>
<evidence type="ECO:0000256" key="1">
    <source>
        <dbReference type="SAM" id="MobiDB-lite"/>
    </source>
</evidence>
<gene>
    <name evidence="2" type="ORF">ISG29_09615</name>
</gene>
<sequence length="129" mass="14433">MRWWISRTPPSTARPPSPCWPRHAARARPAPNAWPGPCADDPTRDALYEGYGPIVELDGRLFRQGVAARVRDLRRDLAIAVHRSARTERLGYARMMREPCATASAVAMMLRQGGWSGALPRSSRRREAA</sequence>
<feature type="region of interest" description="Disordered" evidence="1">
    <location>
        <begin position="1"/>
        <end position="37"/>
    </location>
</feature>
<feature type="compositionally biased region" description="Low complexity" evidence="1">
    <location>
        <begin position="1"/>
        <end position="11"/>
    </location>
</feature>
<protein>
    <submittedName>
        <fullName evidence="2">Uncharacterized protein</fullName>
    </submittedName>
</protein>
<dbReference type="RefSeq" id="WP_194503191.1">
    <property type="nucleotide sequence ID" value="NZ_JADIVZ010000003.1"/>
</dbReference>
<evidence type="ECO:0000313" key="2">
    <source>
        <dbReference type="EMBL" id="MBF4161949.1"/>
    </source>
</evidence>
<accession>A0A930YCZ7</accession>
<dbReference type="Proteomes" id="UP000656804">
    <property type="component" value="Unassembled WGS sequence"/>
</dbReference>
<dbReference type="AlphaFoldDB" id="A0A930YCZ7"/>